<keyword evidence="4" id="KW-1185">Reference proteome</keyword>
<organism evidence="3 4">
    <name type="scientific">Falsiroseomonas tokyonensis</name>
    <dbReference type="NCBI Taxonomy" id="430521"/>
    <lineage>
        <taxon>Bacteria</taxon>
        <taxon>Pseudomonadati</taxon>
        <taxon>Pseudomonadota</taxon>
        <taxon>Alphaproteobacteria</taxon>
        <taxon>Acetobacterales</taxon>
        <taxon>Roseomonadaceae</taxon>
        <taxon>Falsiroseomonas</taxon>
    </lineage>
</organism>
<sequence>MAVRLLANGNWARTTLGRYVEGPGGGWDVEKVRARLAPSSDPARKTAAIVAPLPVQPSPPPPPARPAFVAPPLPEPLPTPSAGGSSFHNARTANEMLKAQERKLRLDERRGQLVERARALMLVHRLANGTAEPRYTVNGAFTLGEGKIAITRKLVAAMAGALVVSDGRFYIHAGAPALPAATLTSDDLRGDVTIIGSRPRRDLFNGVRTVYVEPAAAWQPTDAPPLLASNYVTEDGGEAIYRDMEFPFTTSAATVQRLMKIELERNRRQREVALQANLSALRLRPWDGVTVALERLTPFPARVTGWALAPDGGVNLQLAEEDPAVWAWNPATDERATGQSPSVVLPNPGAIAAPAAILVETPLAVAFTAIAVSWSAVGSAYLAGYEIEFRPASVAIRPGYAGRVGATAVAIPTAEPTAFRVWAQARSGAVSGWRDALVPAAASRIAATGIAGGVRLSGGFPADAVRLQVFEANSASLAAASKLASGPTALPWNRTGLTSGQTRWYWLRAVSTKGNVSAFAGPVTATAL</sequence>
<comment type="caution">
    <text evidence="3">The sequence shown here is derived from an EMBL/GenBank/DDBJ whole genome shotgun (WGS) entry which is preliminary data.</text>
</comment>
<feature type="region of interest" description="Disordered" evidence="1">
    <location>
        <begin position="54"/>
        <end position="84"/>
    </location>
</feature>
<feature type="domain" description="Tip attachment protein J" evidence="2">
    <location>
        <begin position="153"/>
        <end position="296"/>
    </location>
</feature>
<dbReference type="RefSeq" id="WP_281419513.1">
    <property type="nucleotide sequence ID" value="NZ_JAFNJS010000003.1"/>
</dbReference>
<dbReference type="Proteomes" id="UP001595420">
    <property type="component" value="Unassembled WGS sequence"/>
</dbReference>
<evidence type="ECO:0000313" key="3">
    <source>
        <dbReference type="EMBL" id="MFC3000941.1"/>
    </source>
</evidence>
<evidence type="ECO:0000313" key="4">
    <source>
        <dbReference type="Proteomes" id="UP001595420"/>
    </source>
</evidence>
<name>A0ABV7BTA9_9PROT</name>
<evidence type="ECO:0000259" key="2">
    <source>
        <dbReference type="Pfam" id="PF13550"/>
    </source>
</evidence>
<dbReference type="Pfam" id="PF13550">
    <property type="entry name" value="Phage-tail_3"/>
    <property type="match status" value="1"/>
</dbReference>
<dbReference type="EMBL" id="JBHRSB010000003">
    <property type="protein sequence ID" value="MFC3000941.1"/>
    <property type="molecule type" value="Genomic_DNA"/>
</dbReference>
<protein>
    <submittedName>
        <fullName evidence="3">Phage tail protein</fullName>
    </submittedName>
</protein>
<feature type="compositionally biased region" description="Pro residues" evidence="1">
    <location>
        <begin position="54"/>
        <end position="79"/>
    </location>
</feature>
<accession>A0ABV7BTA9</accession>
<dbReference type="InterPro" id="IPR032876">
    <property type="entry name" value="J_dom"/>
</dbReference>
<evidence type="ECO:0000256" key="1">
    <source>
        <dbReference type="SAM" id="MobiDB-lite"/>
    </source>
</evidence>
<proteinExistence type="predicted"/>
<reference evidence="4" key="1">
    <citation type="journal article" date="2019" name="Int. J. Syst. Evol. Microbiol.">
        <title>The Global Catalogue of Microorganisms (GCM) 10K type strain sequencing project: providing services to taxonomists for standard genome sequencing and annotation.</title>
        <authorList>
            <consortium name="The Broad Institute Genomics Platform"/>
            <consortium name="The Broad Institute Genome Sequencing Center for Infectious Disease"/>
            <person name="Wu L."/>
            <person name="Ma J."/>
        </authorList>
    </citation>
    <scope>NUCLEOTIDE SEQUENCE [LARGE SCALE GENOMIC DNA]</scope>
    <source>
        <strain evidence="4">CGMCC 1.16855</strain>
    </source>
</reference>
<gene>
    <name evidence="3" type="ORF">ACFOD3_13645</name>
</gene>